<comment type="caution">
    <text evidence="2">The sequence shown here is derived from an EMBL/GenBank/DDBJ whole genome shotgun (WGS) entry which is preliminary data.</text>
</comment>
<dbReference type="STRING" id="238.BBD35_12750"/>
<gene>
    <name evidence="2" type="ORF">BMF97_13430</name>
</gene>
<proteinExistence type="predicted"/>
<keyword evidence="3" id="KW-1185">Reference proteome</keyword>
<reference evidence="2 3" key="1">
    <citation type="submission" date="2016-11" db="EMBL/GenBank/DDBJ databases">
        <title>Genome sequence and comparative genomic analysis of clinical strain Elizabethkingia meningoseptica 61421 PRCM.</title>
        <authorList>
            <person name="Wang M."/>
            <person name="Hu S."/>
            <person name="Cao L."/>
            <person name="Jiang T."/>
            <person name="Zhou Y."/>
            <person name="Ming D."/>
        </authorList>
    </citation>
    <scope>NUCLEOTIDE SEQUENCE [LARGE SCALE GENOMIC DNA]</scope>
    <source>
        <strain evidence="2 3">61421 PRCM</strain>
    </source>
</reference>
<dbReference type="RefSeq" id="WP_016198436.1">
    <property type="nucleotide sequence ID" value="NZ_CP014338.1"/>
</dbReference>
<dbReference type="EMBL" id="MPOG01000014">
    <property type="protein sequence ID" value="OOH94349.1"/>
    <property type="molecule type" value="Genomic_DNA"/>
</dbReference>
<dbReference type="KEGG" id="emg:BBD33_10435"/>
<dbReference type="OrthoDB" id="594879at2"/>
<dbReference type="AlphaFoldDB" id="A0A1V3TY91"/>
<protein>
    <submittedName>
        <fullName evidence="2">DUF3298 domain-containing protein</fullName>
    </submittedName>
</protein>
<dbReference type="eggNOG" id="ENOG5032S94">
    <property type="taxonomic scope" value="Bacteria"/>
</dbReference>
<organism evidence="2 3">
    <name type="scientific">Elizabethkingia meningoseptica</name>
    <name type="common">Chryseobacterium meningosepticum</name>
    <dbReference type="NCBI Taxonomy" id="238"/>
    <lineage>
        <taxon>Bacteria</taxon>
        <taxon>Pseudomonadati</taxon>
        <taxon>Bacteroidota</taxon>
        <taxon>Flavobacteriia</taxon>
        <taxon>Flavobacteriales</taxon>
        <taxon>Weeksellaceae</taxon>
        <taxon>Elizabethkingia</taxon>
    </lineage>
</organism>
<sequence>MKNTISSLVVVLAILSSCKKQTAETEQLNNKDSIVLKQDSVVYSDSLKVKDSLTVSYSDKILLFPDITDKAIQDSLYPFIKTQGYSRTDIEAAAKKAAGDLFAKVKKDYIADGIGTLGSKWYEANTMRVRSFANDYLSVEYTWSSYMGGAHDNYGFMEKVFDLKNKKQLVLSDITTMPKNKLEELLMKNVDKIPSGAMEGEKSIKNSEGLLFDKVTVNDNFYFDNKNLYFHYSPYEIAAFAAGDITVPVSWKELEGTLNPDFQKRMNINFK</sequence>
<evidence type="ECO:0000313" key="3">
    <source>
        <dbReference type="Proteomes" id="UP000188947"/>
    </source>
</evidence>
<dbReference type="Gene3D" id="3.30.565.40">
    <property type="entry name" value="Fervidobacterium nodosum Rt17-B1 like"/>
    <property type="match status" value="1"/>
</dbReference>
<dbReference type="PROSITE" id="PS51257">
    <property type="entry name" value="PROKAR_LIPOPROTEIN"/>
    <property type="match status" value="1"/>
</dbReference>
<name>A0A1V3TY91_ELIME</name>
<dbReference type="Proteomes" id="UP000188947">
    <property type="component" value="Unassembled WGS sequence"/>
</dbReference>
<dbReference type="GeneID" id="48542564"/>
<dbReference type="InterPro" id="IPR021729">
    <property type="entry name" value="DUF3298"/>
</dbReference>
<dbReference type="Pfam" id="PF11738">
    <property type="entry name" value="DUF3298"/>
    <property type="match status" value="1"/>
</dbReference>
<accession>A0A1V3TY91</accession>
<feature type="domain" description="DUF3298" evidence="1">
    <location>
        <begin position="179"/>
        <end position="252"/>
    </location>
</feature>
<dbReference type="Gene3D" id="3.90.640.20">
    <property type="entry name" value="Heat-shock cognate protein, ATPase"/>
    <property type="match status" value="1"/>
</dbReference>
<evidence type="ECO:0000313" key="2">
    <source>
        <dbReference type="EMBL" id="OOH94349.1"/>
    </source>
</evidence>
<evidence type="ECO:0000259" key="1">
    <source>
        <dbReference type="Pfam" id="PF11738"/>
    </source>
</evidence>
<dbReference type="InterPro" id="IPR037126">
    <property type="entry name" value="PdaC/RsiV-like_sf"/>
</dbReference>